<feature type="compositionally biased region" description="Basic residues" evidence="5">
    <location>
        <begin position="333"/>
        <end position="342"/>
    </location>
</feature>
<dbReference type="Proteomes" id="UP000005627">
    <property type="component" value="Chromosome 4"/>
</dbReference>
<dbReference type="HOGENOM" id="CLU_059786_1_0_1"/>
<dbReference type="PANTHER" id="PTHR13112">
    <property type="entry name" value="UPF3 REGULATOR OF NONSENSE TRANSCRIPTS-LIKE PROTEIN"/>
    <property type="match status" value="1"/>
</dbReference>
<dbReference type="CDD" id="cd12455">
    <property type="entry name" value="RRM_like_Smg4_UPF3"/>
    <property type="match status" value="1"/>
</dbReference>
<dbReference type="GO" id="GO:0016567">
    <property type="term" value="P:protein ubiquitination"/>
    <property type="evidence" value="ECO:0007669"/>
    <property type="project" value="EnsemblFungi"/>
</dbReference>
<comment type="similarity">
    <text evidence="2">Belongs to the RENT3 family.</text>
</comment>
<dbReference type="InterPro" id="IPR035979">
    <property type="entry name" value="RBD_domain_sf"/>
</dbReference>
<feature type="region of interest" description="Disordered" evidence="5">
    <location>
        <begin position="240"/>
        <end position="365"/>
    </location>
</feature>
<dbReference type="RefSeq" id="XP_003681278.1">
    <property type="nucleotide sequence ID" value="XM_003681230.1"/>
</dbReference>
<evidence type="ECO:0000259" key="6">
    <source>
        <dbReference type="Pfam" id="PF03467"/>
    </source>
</evidence>
<reference evidence="7 8" key="1">
    <citation type="journal article" date="2011" name="Proc. Natl. Acad. Sci. U.S.A.">
        <title>Evolutionary erosion of yeast sex chromosomes by mating-type switching accidents.</title>
        <authorList>
            <person name="Gordon J.L."/>
            <person name="Armisen D."/>
            <person name="Proux-Wera E."/>
            <person name="Oheigeartaigh S.S."/>
            <person name="Byrne K.P."/>
            <person name="Wolfe K.H."/>
        </authorList>
    </citation>
    <scope>NUCLEOTIDE SEQUENCE [LARGE SCALE GENOMIC DNA]</scope>
    <source>
        <strain evidence="8">ATCC 10662 / CBS 1146 / NBRC 0425 / NCYC 2629 / NRRL Y-866</strain>
    </source>
</reference>
<name>G8ZTX3_TORDE</name>
<evidence type="ECO:0000313" key="8">
    <source>
        <dbReference type="Proteomes" id="UP000005627"/>
    </source>
</evidence>
<dbReference type="PANTHER" id="PTHR13112:SF0">
    <property type="entry name" value="FI21285P1"/>
    <property type="match status" value="1"/>
</dbReference>
<evidence type="ECO:0000256" key="4">
    <source>
        <dbReference type="ARBA" id="ARBA00023242"/>
    </source>
</evidence>
<dbReference type="AlphaFoldDB" id="G8ZTX3"/>
<dbReference type="OrthoDB" id="18087at2759"/>
<dbReference type="GO" id="GO:0003729">
    <property type="term" value="F:mRNA binding"/>
    <property type="evidence" value="ECO:0007669"/>
    <property type="project" value="TreeGrafter"/>
</dbReference>
<dbReference type="InterPro" id="IPR039722">
    <property type="entry name" value="Upf3"/>
</dbReference>
<gene>
    <name evidence="7" type="primary">TDEL0D04830</name>
    <name evidence="7" type="ORF">TDEL_0D04830</name>
</gene>
<evidence type="ECO:0000256" key="1">
    <source>
        <dbReference type="ARBA" id="ARBA00004123"/>
    </source>
</evidence>
<dbReference type="Pfam" id="PF03467">
    <property type="entry name" value="Smg4_UPF3"/>
    <property type="match status" value="1"/>
</dbReference>
<dbReference type="STRING" id="1076872.G8ZTX3"/>
<organism evidence="7 8">
    <name type="scientific">Torulaspora delbrueckii</name>
    <name type="common">Yeast</name>
    <name type="synonym">Candida colliculosa</name>
    <dbReference type="NCBI Taxonomy" id="4950"/>
    <lineage>
        <taxon>Eukaryota</taxon>
        <taxon>Fungi</taxon>
        <taxon>Dikarya</taxon>
        <taxon>Ascomycota</taxon>
        <taxon>Saccharomycotina</taxon>
        <taxon>Saccharomycetes</taxon>
        <taxon>Saccharomycetales</taxon>
        <taxon>Saccharomycetaceae</taxon>
        <taxon>Torulaspora</taxon>
    </lineage>
</organism>
<accession>G8ZTX3</accession>
<dbReference type="eggNOG" id="KOG1295">
    <property type="taxonomic scope" value="Eukaryota"/>
</dbReference>
<evidence type="ECO:0000256" key="5">
    <source>
        <dbReference type="SAM" id="MobiDB-lite"/>
    </source>
</evidence>
<dbReference type="EMBL" id="HE616745">
    <property type="protein sequence ID" value="CCE92067.1"/>
    <property type="molecule type" value="Genomic_DNA"/>
</dbReference>
<proteinExistence type="inferred from homology"/>
<keyword evidence="4" id="KW-0539">Nucleus</keyword>
<dbReference type="GO" id="GO:0045727">
    <property type="term" value="P:positive regulation of translation"/>
    <property type="evidence" value="ECO:0007669"/>
    <property type="project" value="TreeGrafter"/>
</dbReference>
<dbReference type="InterPro" id="IPR005120">
    <property type="entry name" value="UPF3_dom"/>
</dbReference>
<dbReference type="InParanoid" id="G8ZTX3"/>
<evidence type="ECO:0000256" key="3">
    <source>
        <dbReference type="ARBA" id="ARBA00023161"/>
    </source>
</evidence>
<feature type="compositionally biased region" description="Polar residues" evidence="5">
    <location>
        <begin position="11"/>
        <end position="21"/>
    </location>
</feature>
<keyword evidence="3" id="KW-0866">Nonsense-mediated mRNA decay</keyword>
<dbReference type="GO" id="GO:0005737">
    <property type="term" value="C:cytoplasm"/>
    <property type="evidence" value="ECO:0007669"/>
    <property type="project" value="EnsemblFungi"/>
</dbReference>
<dbReference type="GO" id="GO:0070478">
    <property type="term" value="P:nuclear-transcribed mRNA catabolic process, 3'-5' exonucleolytic nonsense-mediated decay"/>
    <property type="evidence" value="ECO:0007669"/>
    <property type="project" value="EnsemblFungi"/>
</dbReference>
<evidence type="ECO:0000256" key="2">
    <source>
        <dbReference type="ARBA" id="ARBA00005991"/>
    </source>
</evidence>
<feature type="compositionally biased region" description="Basic residues" evidence="5">
    <location>
        <begin position="246"/>
        <end position="260"/>
    </location>
</feature>
<dbReference type="GO" id="GO:0006310">
    <property type="term" value="P:DNA recombination"/>
    <property type="evidence" value="ECO:0007669"/>
    <property type="project" value="EnsemblFungi"/>
</dbReference>
<keyword evidence="8" id="KW-1185">Reference proteome</keyword>
<sequence>MDDKRSKSLRPASQSSCSNHSKAAEAFPLETKGQSKSSRKQNVERNKTGKGRRRDRGKKNDDVGVKLVLRLLPPDLSQDQFLETIKPEVGEFSDCGVLEWYYVRGHYPQKLSTRPVYSRCYLIFESTESLAEFTKKVQPIKFVDDKDNATNVVTRVSTYVKRFVPNTVDPSPVSAALEGTITEDPLFLTFMKSLKILEEKKSDYSFADVSILKPLEKEVAKQKAVESEIQRKTENALIALTGDSGKKKKKEKKKGKKKELKPKEEAGGESTSGRKRKGTKKKNKALKGGEHAAKDTVKNNNIVILEAAGRKELQRRKKMQLEKEKALESPSKAKIKPKQRAKGKSEDSEDGTKLKMLKRKVPEQS</sequence>
<dbReference type="KEGG" id="tdl:TDEL_0D04830"/>
<dbReference type="GO" id="GO:0005730">
    <property type="term" value="C:nucleolus"/>
    <property type="evidence" value="ECO:0007669"/>
    <property type="project" value="EnsemblFungi"/>
</dbReference>
<feature type="compositionally biased region" description="Basic and acidic residues" evidence="5">
    <location>
        <begin position="287"/>
        <end position="297"/>
    </location>
</feature>
<dbReference type="InterPro" id="IPR012677">
    <property type="entry name" value="Nucleotide-bd_a/b_plait_sf"/>
</dbReference>
<feature type="compositionally biased region" description="Basic and acidic residues" evidence="5">
    <location>
        <begin position="343"/>
        <end position="353"/>
    </location>
</feature>
<dbReference type="Gene3D" id="3.30.70.330">
    <property type="match status" value="1"/>
</dbReference>
<feature type="region of interest" description="Disordered" evidence="5">
    <location>
        <begin position="1"/>
        <end position="59"/>
    </location>
</feature>
<feature type="compositionally biased region" description="Basic residues" evidence="5">
    <location>
        <begin position="273"/>
        <end position="285"/>
    </location>
</feature>
<feature type="compositionally biased region" description="Basic residues" evidence="5">
    <location>
        <begin position="48"/>
        <end position="57"/>
    </location>
</feature>
<protein>
    <recommendedName>
        <fullName evidence="6">UPF3 domain-containing protein</fullName>
    </recommendedName>
</protein>
<dbReference type="FunCoup" id="G8ZTX3">
    <property type="interactions" value="130"/>
</dbReference>
<dbReference type="SUPFAM" id="SSF54928">
    <property type="entry name" value="RNA-binding domain, RBD"/>
    <property type="match status" value="1"/>
</dbReference>
<dbReference type="GeneID" id="11502501"/>
<comment type="subcellular location">
    <subcellularLocation>
        <location evidence="1">Nucleus</location>
    </subcellularLocation>
</comment>
<evidence type="ECO:0000313" key="7">
    <source>
        <dbReference type="EMBL" id="CCE92067.1"/>
    </source>
</evidence>
<feature type="domain" description="UPF3" evidence="6">
    <location>
        <begin position="64"/>
        <end position="239"/>
    </location>
</feature>